<accession>A0A8J5WUH1</accession>
<evidence type="ECO:0000256" key="10">
    <source>
        <dbReference type="ARBA" id="ARBA00037868"/>
    </source>
</evidence>
<name>A0A8J5WUH1_ZIZPA</name>
<evidence type="ECO:0000256" key="2">
    <source>
        <dbReference type="ARBA" id="ARBA00007843"/>
    </source>
</evidence>
<dbReference type="Proteomes" id="UP000729402">
    <property type="component" value="Unassembled WGS sequence"/>
</dbReference>
<evidence type="ECO:0000256" key="4">
    <source>
        <dbReference type="ARBA" id="ARBA00022729"/>
    </source>
</evidence>
<proteinExistence type="inferred from homology"/>
<evidence type="ECO:0000256" key="7">
    <source>
        <dbReference type="ARBA" id="ARBA00023180"/>
    </source>
</evidence>
<evidence type="ECO:0000259" key="13">
    <source>
        <dbReference type="PROSITE" id="PS50213"/>
    </source>
</evidence>
<evidence type="ECO:0000256" key="8">
    <source>
        <dbReference type="ARBA" id="ARBA00023288"/>
    </source>
</evidence>
<evidence type="ECO:0000256" key="6">
    <source>
        <dbReference type="ARBA" id="ARBA00023136"/>
    </source>
</evidence>
<dbReference type="PANTHER" id="PTHR32382:SF6">
    <property type="entry name" value="FASCICLIN-LIKE ARABINOGALACTAN PROTEIN 14"/>
    <property type="match status" value="1"/>
</dbReference>
<keyword evidence="7" id="KW-0325">Glycoprotein</keyword>
<keyword evidence="3" id="KW-1003">Cell membrane</keyword>
<feature type="compositionally biased region" description="Low complexity" evidence="11">
    <location>
        <begin position="238"/>
        <end position="254"/>
    </location>
</feature>
<keyword evidence="8" id="KW-0449">Lipoprotein</keyword>
<feature type="region of interest" description="Disordered" evidence="11">
    <location>
        <begin position="202"/>
        <end position="254"/>
    </location>
</feature>
<sequence length="282" mass="29821">MPPADAHSSMAPRLSLLVLLVLVVPAAGYDAAKAAAAADAGSSFNVTEILGRFPEFRLFNFLLSRTHVDREINSRRTVTVLAPENSAVDWLLRRSARLPRAALVELISVHVLLDYLDAAKLAALPRGRPTLFTTLFQASGNARRRTGFLAITPAPKGGGAVFASATPGALVNATFKRAVAAKPYNISVLQISNFVVPPGIITRPRPPPPPKMRPTAIAPSPAPTRTILPTRPSPQLTQPAAQDTDEAPAAAPAPSHCHAVHGMSWWSGLGVAVGMTCMLGYL</sequence>
<dbReference type="EMBL" id="JAAALK010000080">
    <property type="protein sequence ID" value="KAG8095062.1"/>
    <property type="molecule type" value="Genomic_DNA"/>
</dbReference>
<keyword evidence="5" id="KW-0654">Proteoglycan</keyword>
<comment type="caution">
    <text evidence="14">The sequence shown here is derived from an EMBL/GenBank/DDBJ whole genome shotgun (WGS) entry which is preliminary data.</text>
</comment>
<organism evidence="14 15">
    <name type="scientific">Zizania palustris</name>
    <name type="common">Northern wild rice</name>
    <dbReference type="NCBI Taxonomy" id="103762"/>
    <lineage>
        <taxon>Eukaryota</taxon>
        <taxon>Viridiplantae</taxon>
        <taxon>Streptophyta</taxon>
        <taxon>Embryophyta</taxon>
        <taxon>Tracheophyta</taxon>
        <taxon>Spermatophyta</taxon>
        <taxon>Magnoliopsida</taxon>
        <taxon>Liliopsida</taxon>
        <taxon>Poales</taxon>
        <taxon>Poaceae</taxon>
        <taxon>BOP clade</taxon>
        <taxon>Oryzoideae</taxon>
        <taxon>Oryzeae</taxon>
        <taxon>Zizaniinae</taxon>
        <taxon>Zizania</taxon>
    </lineage>
</organism>
<keyword evidence="4 12" id="KW-0732">Signal</keyword>
<evidence type="ECO:0000256" key="9">
    <source>
        <dbReference type="ARBA" id="ARBA00024686"/>
    </source>
</evidence>
<comment type="similarity">
    <text evidence="2">Belongs to the fasciclin-like AGP family.</text>
</comment>
<evidence type="ECO:0000256" key="3">
    <source>
        <dbReference type="ARBA" id="ARBA00022475"/>
    </source>
</evidence>
<evidence type="ECO:0000256" key="11">
    <source>
        <dbReference type="SAM" id="MobiDB-lite"/>
    </source>
</evidence>
<evidence type="ECO:0000313" key="15">
    <source>
        <dbReference type="Proteomes" id="UP000729402"/>
    </source>
</evidence>
<keyword evidence="6" id="KW-0472">Membrane</keyword>
<dbReference type="OrthoDB" id="694090at2759"/>
<dbReference type="InterPro" id="IPR033254">
    <property type="entry name" value="Plant_FLA"/>
</dbReference>
<gene>
    <name evidence="14" type="ORF">GUJ93_ZPchr0012g21315</name>
</gene>
<evidence type="ECO:0000256" key="1">
    <source>
        <dbReference type="ARBA" id="ARBA00004236"/>
    </source>
</evidence>
<evidence type="ECO:0000256" key="12">
    <source>
        <dbReference type="SAM" id="SignalP"/>
    </source>
</evidence>
<evidence type="ECO:0000256" key="5">
    <source>
        <dbReference type="ARBA" id="ARBA00022974"/>
    </source>
</evidence>
<comment type="subcellular location">
    <subcellularLocation>
        <location evidence="1">Cell membrane</location>
    </subcellularLocation>
    <subcellularLocation>
        <location evidence="10">Endomembrane system</location>
        <topology evidence="10">Lipid-anchor</topology>
    </subcellularLocation>
</comment>
<feature type="domain" description="FAS1" evidence="13">
    <location>
        <begin position="43"/>
        <end position="175"/>
    </location>
</feature>
<reference evidence="14" key="1">
    <citation type="journal article" date="2021" name="bioRxiv">
        <title>Whole Genome Assembly and Annotation of Northern Wild Rice, Zizania palustris L., Supports a Whole Genome Duplication in the Zizania Genus.</title>
        <authorList>
            <person name="Haas M."/>
            <person name="Kono T."/>
            <person name="Macchietto M."/>
            <person name="Millas R."/>
            <person name="McGilp L."/>
            <person name="Shao M."/>
            <person name="Duquette J."/>
            <person name="Hirsch C.N."/>
            <person name="Kimball J."/>
        </authorList>
    </citation>
    <scope>NUCLEOTIDE SEQUENCE</scope>
    <source>
        <tissue evidence="14">Fresh leaf tissue</tissue>
    </source>
</reference>
<dbReference type="PROSITE" id="PS50213">
    <property type="entry name" value="FAS1"/>
    <property type="match status" value="1"/>
</dbReference>
<reference evidence="14" key="2">
    <citation type="submission" date="2021-02" db="EMBL/GenBank/DDBJ databases">
        <authorList>
            <person name="Kimball J.A."/>
            <person name="Haas M.W."/>
            <person name="Macchietto M."/>
            <person name="Kono T."/>
            <person name="Duquette J."/>
            <person name="Shao M."/>
        </authorList>
    </citation>
    <scope>NUCLEOTIDE SEQUENCE</scope>
    <source>
        <tissue evidence="14">Fresh leaf tissue</tissue>
    </source>
</reference>
<feature type="signal peptide" evidence="12">
    <location>
        <begin position="1"/>
        <end position="28"/>
    </location>
</feature>
<dbReference type="GO" id="GO:0012505">
    <property type="term" value="C:endomembrane system"/>
    <property type="evidence" value="ECO:0007669"/>
    <property type="project" value="UniProtKB-SubCell"/>
</dbReference>
<evidence type="ECO:0000313" key="14">
    <source>
        <dbReference type="EMBL" id="KAG8095062.1"/>
    </source>
</evidence>
<feature type="chain" id="PRO_5035194960" description="FAS1 domain-containing protein" evidence="12">
    <location>
        <begin position="29"/>
        <end position="282"/>
    </location>
</feature>
<keyword evidence="15" id="KW-1185">Reference proteome</keyword>
<dbReference type="PANTHER" id="PTHR32382">
    <property type="entry name" value="FASCICLIN-LIKE ARABINOGALACTAN PROTEIN"/>
    <property type="match status" value="1"/>
</dbReference>
<dbReference type="AlphaFoldDB" id="A0A8J5WUH1"/>
<dbReference type="GO" id="GO:0005886">
    <property type="term" value="C:plasma membrane"/>
    <property type="evidence" value="ECO:0007669"/>
    <property type="project" value="UniProtKB-SubCell"/>
</dbReference>
<dbReference type="Pfam" id="PF02469">
    <property type="entry name" value="Fasciclin"/>
    <property type="match status" value="1"/>
</dbReference>
<dbReference type="InterPro" id="IPR000782">
    <property type="entry name" value="FAS1_domain"/>
</dbReference>
<protein>
    <recommendedName>
        <fullName evidence="13">FAS1 domain-containing protein</fullName>
    </recommendedName>
</protein>
<dbReference type="FunFam" id="2.30.180.10:FF:000015">
    <property type="entry name" value="Fasciclin-like arabinogalactan protein 3"/>
    <property type="match status" value="1"/>
</dbReference>
<comment type="function">
    <text evidence="9">May be a cell surface adhesion protein.</text>
</comment>